<sequence>MKYGNYALYQGREYKAARDQDTILLYSKDPCDLQHGFFEKRPGVYTKSLSFQEVETVYAISYQAVYGGRTFPANETGMGSILLMHSGFEGLEEALEMGFKMVEPGVCEKEVQPDEVEQLIEVKRPIWGFTTA</sequence>
<evidence type="ECO:0000313" key="1">
    <source>
        <dbReference type="EMBL" id="MBL0389434.1"/>
    </source>
</evidence>
<reference evidence="1 2" key="1">
    <citation type="submission" date="2021-01" db="EMBL/GenBank/DDBJ databases">
        <title>Tumebacillus sp. strain ITR2 16S ribosomal RNA gene Genome sequencing and assembly.</title>
        <authorList>
            <person name="Kang M."/>
        </authorList>
    </citation>
    <scope>NUCLEOTIDE SEQUENCE [LARGE SCALE GENOMIC DNA]</scope>
    <source>
        <strain evidence="1 2">ITR2</strain>
    </source>
</reference>
<protein>
    <submittedName>
        <fullName evidence="1">Uncharacterized protein</fullName>
    </submittedName>
</protein>
<dbReference type="Proteomes" id="UP000602284">
    <property type="component" value="Unassembled WGS sequence"/>
</dbReference>
<keyword evidence="2" id="KW-1185">Reference proteome</keyword>
<gene>
    <name evidence="1" type="ORF">JJB07_22850</name>
</gene>
<dbReference type="EMBL" id="JAEQNB010000011">
    <property type="protein sequence ID" value="MBL0389434.1"/>
    <property type="molecule type" value="Genomic_DNA"/>
</dbReference>
<proteinExistence type="predicted"/>
<name>A0ABS1JH64_9BACL</name>
<dbReference type="RefSeq" id="WP_201638422.1">
    <property type="nucleotide sequence ID" value="NZ_JAEQNB010000011.1"/>
</dbReference>
<comment type="caution">
    <text evidence="1">The sequence shown here is derived from an EMBL/GenBank/DDBJ whole genome shotgun (WGS) entry which is preliminary data.</text>
</comment>
<evidence type="ECO:0000313" key="2">
    <source>
        <dbReference type="Proteomes" id="UP000602284"/>
    </source>
</evidence>
<accession>A0ABS1JH64</accession>
<organism evidence="1 2">
    <name type="scientific">Tumebacillus amylolyticus</name>
    <dbReference type="NCBI Taxonomy" id="2801339"/>
    <lineage>
        <taxon>Bacteria</taxon>
        <taxon>Bacillati</taxon>
        <taxon>Bacillota</taxon>
        <taxon>Bacilli</taxon>
        <taxon>Bacillales</taxon>
        <taxon>Alicyclobacillaceae</taxon>
        <taxon>Tumebacillus</taxon>
    </lineage>
</organism>